<dbReference type="STRING" id="1610493.RPIT_11685"/>
<evidence type="ECO:0000313" key="3">
    <source>
        <dbReference type="Proteomes" id="UP000188324"/>
    </source>
</evidence>
<dbReference type="AlphaFoldDB" id="A0A1Q2CGZ7"/>
<feature type="domain" description="DUF4185" evidence="1">
    <location>
        <begin position="174"/>
        <end position="354"/>
    </location>
</feature>
<keyword evidence="3" id="KW-1185">Reference proteome</keyword>
<dbReference type="OrthoDB" id="284233at2"/>
<dbReference type="Pfam" id="PF13810">
    <property type="entry name" value="DUF4185"/>
    <property type="match status" value="1"/>
</dbReference>
<evidence type="ECO:0000313" key="2">
    <source>
        <dbReference type="EMBL" id="AQP45377.1"/>
    </source>
</evidence>
<dbReference type="Proteomes" id="UP000188324">
    <property type="component" value="Chromosome"/>
</dbReference>
<sequence>MKYRPLTTKAAAGLAALALTSTGVMVFGQTATAAPATTQRECSLVQEELVVTSAEPNDRTEQFANYGDTSGRWVGADSTYSVQLKDGSTAWLFSDTVLGTVVDGALDMDTLGFINNSIVLERGGELGPTVTGGTEADPQAIFGPPAADSWYWLGAGYAAPNGDLQIGINRYDKFGPGQWDWAWDHTAIGTVDPKTWEVTDVTTVDVDSNVQWTSWYERTQGKTYIYGVDDQGALKQAHVARVAGHDISRVDKWEYWTGSEWSRDAADSAPILDHVANEFSVTEFRDGYLLVTHDTSELFSSKVVAYTSCDPTGPFVNKTHLFSTPETGLWGSYGDPNVFTYNSHVHPQFSDDDTLLVSYNVNTFDNEHIFDDVTIYRPRFWTVTVADSETTN</sequence>
<accession>A0A1Q2CGZ7</accession>
<proteinExistence type="predicted"/>
<dbReference type="KEGG" id="tfl:RPIT_11685"/>
<reference evidence="2 3" key="1">
    <citation type="journal article" date="2016" name="Int. J. Syst. Evol. Microbiol.">
        <title>Tessaracoccus flavus sp. nov., isolated from the drainage system of a lindane-producing factory.</title>
        <authorList>
            <person name="Kumari R."/>
            <person name="Singh P."/>
            <person name="Schumann P."/>
            <person name="Lal R."/>
        </authorList>
    </citation>
    <scope>NUCLEOTIDE SEQUENCE [LARGE SCALE GENOMIC DNA]</scope>
    <source>
        <strain evidence="2 3">RP1T</strain>
    </source>
</reference>
<dbReference type="EMBL" id="CP019605">
    <property type="protein sequence ID" value="AQP45377.1"/>
    <property type="molecule type" value="Genomic_DNA"/>
</dbReference>
<evidence type="ECO:0000259" key="1">
    <source>
        <dbReference type="Pfam" id="PF13810"/>
    </source>
</evidence>
<dbReference type="InterPro" id="IPR025442">
    <property type="entry name" value="DUF4185"/>
</dbReference>
<name>A0A1Q2CGZ7_9ACTN</name>
<organism evidence="2 3">
    <name type="scientific">Tessaracoccus flavus</name>
    <dbReference type="NCBI Taxonomy" id="1610493"/>
    <lineage>
        <taxon>Bacteria</taxon>
        <taxon>Bacillati</taxon>
        <taxon>Actinomycetota</taxon>
        <taxon>Actinomycetes</taxon>
        <taxon>Propionibacteriales</taxon>
        <taxon>Propionibacteriaceae</taxon>
        <taxon>Tessaracoccus</taxon>
    </lineage>
</organism>
<protein>
    <recommendedName>
        <fullName evidence="1">DUF4185 domain-containing protein</fullName>
    </recommendedName>
</protein>
<gene>
    <name evidence="2" type="ORF">RPIT_11685</name>
</gene>
<dbReference type="RefSeq" id="WP_077343411.1">
    <property type="nucleotide sequence ID" value="NZ_CP019605.1"/>
</dbReference>